<evidence type="ECO:0000313" key="2">
    <source>
        <dbReference type="EMBL" id="HJH50825.1"/>
    </source>
</evidence>
<accession>A0A9D2VZ32</accession>
<dbReference type="EMBL" id="DYXE01000089">
    <property type="protein sequence ID" value="HJH50825.1"/>
    <property type="molecule type" value="Genomic_DNA"/>
</dbReference>
<evidence type="ECO:0000313" key="3">
    <source>
        <dbReference type="Proteomes" id="UP000813420"/>
    </source>
</evidence>
<feature type="transmembrane region" description="Helical" evidence="1">
    <location>
        <begin position="149"/>
        <end position="171"/>
    </location>
</feature>
<evidence type="ECO:0000256" key="1">
    <source>
        <dbReference type="SAM" id="Phobius"/>
    </source>
</evidence>
<organism evidence="2 3">
    <name type="scientific">Merdimonas faecis</name>
    <dbReference type="NCBI Taxonomy" id="1653435"/>
    <lineage>
        <taxon>Bacteria</taxon>
        <taxon>Bacillati</taxon>
        <taxon>Bacillota</taxon>
        <taxon>Clostridia</taxon>
        <taxon>Lachnospirales</taxon>
        <taxon>Lachnospiraceae</taxon>
        <taxon>Merdimonas</taxon>
    </lineage>
</organism>
<feature type="transmembrane region" description="Helical" evidence="1">
    <location>
        <begin position="244"/>
        <end position="262"/>
    </location>
</feature>
<keyword evidence="1" id="KW-0812">Transmembrane</keyword>
<sequence>MGKRNERSFRRMEKELKDLAGRKKEMVLPEEGHLLQTVSLVREAYRTAGARRKPMGFFLFTVRQIRYAGRYVWAWQCLLLFGILTVFCGFTRNWSGADLDLMMFLYRRIPLLLCGAGVASAWSCVPLLSRARRWQMAEVELAGCSAARLRLAQLLISGGSALTVGGLSAFAAWRLWAIGIESLAAYLFLPFLLAGSCILFFVQREEERHFLFRCTAVLLAGFAAFALVWRILSRGAEDFRDYQVSGAYVWILCGVAAGFWVFQIQQIRRKEMAGWSYVSEI</sequence>
<feature type="transmembrane region" description="Helical" evidence="1">
    <location>
        <begin position="72"/>
        <end position="94"/>
    </location>
</feature>
<proteinExistence type="predicted"/>
<comment type="caution">
    <text evidence="2">The sequence shown here is derived from an EMBL/GenBank/DDBJ whole genome shotgun (WGS) entry which is preliminary data.</text>
</comment>
<feature type="transmembrane region" description="Helical" evidence="1">
    <location>
        <begin position="210"/>
        <end position="232"/>
    </location>
</feature>
<feature type="transmembrane region" description="Helical" evidence="1">
    <location>
        <begin position="183"/>
        <end position="203"/>
    </location>
</feature>
<keyword evidence="1" id="KW-1133">Transmembrane helix</keyword>
<dbReference type="AlphaFoldDB" id="A0A9D2VZ32"/>
<reference evidence="2" key="1">
    <citation type="journal article" date="2021" name="PeerJ">
        <title>Extensive microbial diversity within the chicken gut microbiome revealed by metagenomics and culture.</title>
        <authorList>
            <person name="Gilroy R."/>
            <person name="Ravi A."/>
            <person name="Getino M."/>
            <person name="Pursley I."/>
            <person name="Horton D.L."/>
            <person name="Alikhan N.F."/>
            <person name="Baker D."/>
            <person name="Gharbi K."/>
            <person name="Hall N."/>
            <person name="Watson M."/>
            <person name="Adriaenssens E.M."/>
            <person name="Foster-Nyarko E."/>
            <person name="Jarju S."/>
            <person name="Secka A."/>
            <person name="Antonio M."/>
            <person name="Oren A."/>
            <person name="Chaudhuri R.R."/>
            <person name="La Ragione R."/>
            <person name="Hildebrand F."/>
            <person name="Pallen M.J."/>
        </authorList>
    </citation>
    <scope>NUCLEOTIDE SEQUENCE</scope>
    <source>
        <strain evidence="2">USAMLcec4-12693</strain>
    </source>
</reference>
<protein>
    <submittedName>
        <fullName evidence="2">Uncharacterized protein</fullName>
    </submittedName>
</protein>
<name>A0A9D2VZ32_9FIRM</name>
<dbReference type="RefSeq" id="WP_277272494.1">
    <property type="nucleotide sequence ID" value="NZ_DYXE01000089.1"/>
</dbReference>
<gene>
    <name evidence="2" type="ORF">K8V39_11240</name>
</gene>
<feature type="transmembrane region" description="Helical" evidence="1">
    <location>
        <begin position="109"/>
        <end position="128"/>
    </location>
</feature>
<dbReference type="Proteomes" id="UP000813420">
    <property type="component" value="Unassembled WGS sequence"/>
</dbReference>
<keyword evidence="1" id="KW-0472">Membrane</keyword>
<reference evidence="2" key="2">
    <citation type="submission" date="2021-09" db="EMBL/GenBank/DDBJ databases">
        <authorList>
            <person name="Gilroy R."/>
        </authorList>
    </citation>
    <scope>NUCLEOTIDE SEQUENCE</scope>
    <source>
        <strain evidence="2">USAMLcec4-12693</strain>
    </source>
</reference>